<dbReference type="OrthoDB" id="3143642at2759"/>
<feature type="region of interest" description="Disordered" evidence="1">
    <location>
        <begin position="1"/>
        <end position="87"/>
    </location>
</feature>
<accession>D8QHK5</accession>
<evidence type="ECO:0000256" key="1">
    <source>
        <dbReference type="SAM" id="MobiDB-lite"/>
    </source>
</evidence>
<gene>
    <name evidence="2" type="ORF">SCHCODRAFT_83400</name>
</gene>
<dbReference type="RefSeq" id="XP_003027597.1">
    <property type="nucleotide sequence ID" value="XM_003027551.1"/>
</dbReference>
<name>D8QHK5_SCHCM</name>
<feature type="compositionally biased region" description="Basic and acidic residues" evidence="1">
    <location>
        <begin position="39"/>
        <end position="53"/>
    </location>
</feature>
<proteinExistence type="predicted"/>
<dbReference type="OMA" id="EQQPMGV"/>
<sequence>MSSKGVTGTQSPSLEATGEHVPMGASSVNSVGKDIPVVNDEKDQRGAYFEESKTGASEASSKPKRQMKSESLAQKFEDDPSARSRLD</sequence>
<dbReference type="GeneID" id="9596793"/>
<dbReference type="HOGENOM" id="CLU_192395_0_0_1"/>
<evidence type="ECO:0000313" key="3">
    <source>
        <dbReference type="Proteomes" id="UP000007431"/>
    </source>
</evidence>
<feature type="compositionally biased region" description="Basic and acidic residues" evidence="1">
    <location>
        <begin position="75"/>
        <end position="87"/>
    </location>
</feature>
<dbReference type="Proteomes" id="UP000007431">
    <property type="component" value="Unassembled WGS sequence"/>
</dbReference>
<dbReference type="KEGG" id="scm:SCHCO_02641039"/>
<organism evidence="3">
    <name type="scientific">Schizophyllum commune (strain H4-8 / FGSC 9210)</name>
    <name type="common">Split gill fungus</name>
    <dbReference type="NCBI Taxonomy" id="578458"/>
    <lineage>
        <taxon>Eukaryota</taxon>
        <taxon>Fungi</taxon>
        <taxon>Dikarya</taxon>
        <taxon>Basidiomycota</taxon>
        <taxon>Agaricomycotina</taxon>
        <taxon>Agaricomycetes</taxon>
        <taxon>Agaricomycetidae</taxon>
        <taxon>Agaricales</taxon>
        <taxon>Schizophyllaceae</taxon>
        <taxon>Schizophyllum</taxon>
    </lineage>
</organism>
<dbReference type="VEuPathDB" id="FungiDB:SCHCODRAFT_02641039"/>
<feature type="compositionally biased region" description="Polar residues" evidence="1">
    <location>
        <begin position="1"/>
        <end position="14"/>
    </location>
</feature>
<reference evidence="2 3" key="1">
    <citation type="journal article" date="2010" name="Nat. Biotechnol.">
        <title>Genome sequence of the model mushroom Schizophyllum commune.</title>
        <authorList>
            <person name="Ohm R.A."/>
            <person name="de Jong J.F."/>
            <person name="Lugones L.G."/>
            <person name="Aerts A."/>
            <person name="Kothe E."/>
            <person name="Stajich J.E."/>
            <person name="de Vries R.P."/>
            <person name="Record E."/>
            <person name="Levasseur A."/>
            <person name="Baker S.E."/>
            <person name="Bartholomew K.A."/>
            <person name="Coutinho P.M."/>
            <person name="Erdmann S."/>
            <person name="Fowler T.J."/>
            <person name="Gathman A.C."/>
            <person name="Lombard V."/>
            <person name="Henrissat B."/>
            <person name="Knabe N."/>
            <person name="Kuees U."/>
            <person name="Lilly W.W."/>
            <person name="Lindquist E."/>
            <person name="Lucas S."/>
            <person name="Magnuson J.K."/>
            <person name="Piumi F."/>
            <person name="Raudaskoski M."/>
            <person name="Salamov A."/>
            <person name="Schmutz J."/>
            <person name="Schwarze F.W.M.R."/>
            <person name="vanKuyk P.A."/>
            <person name="Horton J.S."/>
            <person name="Grigoriev I.V."/>
            <person name="Woesten H.A.B."/>
        </authorList>
    </citation>
    <scope>NUCLEOTIDE SEQUENCE [LARGE SCALE GENOMIC DNA]</scope>
    <source>
        <strain evidence="3">H4-8 / FGSC 9210</strain>
    </source>
</reference>
<dbReference type="AlphaFoldDB" id="D8QHK5"/>
<keyword evidence="3" id="KW-1185">Reference proteome</keyword>
<evidence type="ECO:0000313" key="2">
    <source>
        <dbReference type="EMBL" id="EFI92694.1"/>
    </source>
</evidence>
<protein>
    <submittedName>
        <fullName evidence="2">Expressed protein</fullName>
    </submittedName>
</protein>
<dbReference type="InParanoid" id="D8QHK5"/>
<dbReference type="EMBL" id="GL377312">
    <property type="protein sequence ID" value="EFI92694.1"/>
    <property type="molecule type" value="Genomic_DNA"/>
</dbReference>